<gene>
    <name evidence="9 14" type="primary">gyrA</name>
    <name evidence="14" type="ORF">IAA62_02940</name>
</gene>
<keyword evidence="9" id="KW-0963">Cytoplasm</keyword>
<dbReference type="InterPro" id="IPR013757">
    <property type="entry name" value="Topo_IIA_A_a_sf"/>
</dbReference>
<dbReference type="InterPro" id="IPR013758">
    <property type="entry name" value="Topo_IIA_A/C_ab"/>
</dbReference>
<comment type="miscellaneous">
    <text evidence="9">Few gyrases are as efficient as E.coli at forming negative supercoils. Not all organisms have 2 type II topoisomerases; in organisms with a single type II topoisomerase this enzyme also has to decatenate newly replicated chromosomes.</text>
</comment>
<feature type="coiled-coil region" evidence="11">
    <location>
        <begin position="437"/>
        <end position="464"/>
    </location>
</feature>
<dbReference type="Pfam" id="PF00521">
    <property type="entry name" value="DNA_topoisoIV"/>
    <property type="match status" value="1"/>
</dbReference>
<evidence type="ECO:0000256" key="6">
    <source>
        <dbReference type="ARBA" id="ARBA00023125"/>
    </source>
</evidence>
<evidence type="ECO:0000256" key="4">
    <source>
        <dbReference type="ARBA" id="ARBA00022840"/>
    </source>
</evidence>
<comment type="similarity">
    <text evidence="2 9">Belongs to the type II topoisomerase GyrA/ParC subunit family.</text>
</comment>
<dbReference type="FunFam" id="1.10.268.10:FF:000001">
    <property type="entry name" value="DNA gyrase subunit A"/>
    <property type="match status" value="1"/>
</dbReference>
<dbReference type="EMBL" id="DVOJ01000010">
    <property type="protein sequence ID" value="HIV01491.1"/>
    <property type="molecule type" value="Genomic_DNA"/>
</dbReference>
<dbReference type="InterPro" id="IPR006691">
    <property type="entry name" value="GyrA/parC_rep"/>
</dbReference>
<name>A0A9D1NEP0_9FIRM</name>
<keyword evidence="4 9" id="KW-0067">ATP-binding</keyword>
<evidence type="ECO:0000256" key="11">
    <source>
        <dbReference type="SAM" id="Coils"/>
    </source>
</evidence>
<dbReference type="GO" id="GO:0005694">
    <property type="term" value="C:chromosome"/>
    <property type="evidence" value="ECO:0007669"/>
    <property type="project" value="InterPro"/>
</dbReference>
<dbReference type="GO" id="GO:0005524">
    <property type="term" value="F:ATP binding"/>
    <property type="evidence" value="ECO:0007669"/>
    <property type="project" value="UniProtKB-UniRule"/>
</dbReference>
<proteinExistence type="inferred from homology"/>
<feature type="region of interest" description="Disordered" evidence="12">
    <location>
        <begin position="814"/>
        <end position="857"/>
    </location>
</feature>
<keyword evidence="5 9" id="KW-0799">Topoisomerase</keyword>
<dbReference type="EC" id="5.6.2.2" evidence="9"/>
<dbReference type="Gene3D" id="2.120.10.90">
    <property type="entry name" value="DNA gyrase/topoisomerase IV, subunit A, C-terminal"/>
    <property type="match status" value="1"/>
</dbReference>
<dbReference type="AlphaFoldDB" id="A0A9D1NEP0"/>
<keyword evidence="11" id="KW-0175">Coiled coil</keyword>
<dbReference type="CDD" id="cd00187">
    <property type="entry name" value="TOP4c"/>
    <property type="match status" value="1"/>
</dbReference>
<comment type="subcellular location">
    <subcellularLocation>
        <location evidence="9">Cytoplasm</location>
    </subcellularLocation>
</comment>
<dbReference type="GO" id="GO:0006265">
    <property type="term" value="P:DNA topological change"/>
    <property type="evidence" value="ECO:0007669"/>
    <property type="project" value="UniProtKB-UniRule"/>
</dbReference>
<evidence type="ECO:0000256" key="8">
    <source>
        <dbReference type="ARBA" id="ARBA00063644"/>
    </source>
</evidence>
<dbReference type="InterPro" id="IPR035516">
    <property type="entry name" value="Gyrase/topoIV_suA_C"/>
</dbReference>
<dbReference type="Gene3D" id="1.10.268.10">
    <property type="entry name" value="Topoisomerase, domain 3"/>
    <property type="match status" value="1"/>
</dbReference>
<evidence type="ECO:0000313" key="14">
    <source>
        <dbReference type="EMBL" id="HIV01491.1"/>
    </source>
</evidence>
<reference evidence="14" key="2">
    <citation type="journal article" date="2021" name="PeerJ">
        <title>Extensive microbial diversity within the chicken gut microbiome revealed by metagenomics and culture.</title>
        <authorList>
            <person name="Gilroy R."/>
            <person name="Ravi A."/>
            <person name="Getino M."/>
            <person name="Pursley I."/>
            <person name="Horton D.L."/>
            <person name="Alikhan N.F."/>
            <person name="Baker D."/>
            <person name="Gharbi K."/>
            <person name="Hall N."/>
            <person name="Watson M."/>
            <person name="Adriaenssens E.M."/>
            <person name="Foster-Nyarko E."/>
            <person name="Jarju S."/>
            <person name="Secka A."/>
            <person name="Antonio M."/>
            <person name="Oren A."/>
            <person name="Chaudhuri R.R."/>
            <person name="La Ragione R."/>
            <person name="Hildebrand F."/>
            <person name="Pallen M.J."/>
        </authorList>
    </citation>
    <scope>NUCLEOTIDE SEQUENCE</scope>
    <source>
        <strain evidence="14">CHK186-9395</strain>
    </source>
</reference>
<dbReference type="Gene3D" id="3.30.1360.40">
    <property type="match status" value="1"/>
</dbReference>
<dbReference type="GO" id="GO:0003677">
    <property type="term" value="F:DNA binding"/>
    <property type="evidence" value="ECO:0007669"/>
    <property type="project" value="UniProtKB-UniRule"/>
</dbReference>
<dbReference type="FunFam" id="3.90.199.10:FF:000001">
    <property type="entry name" value="DNA gyrase subunit A"/>
    <property type="match status" value="1"/>
</dbReference>
<feature type="compositionally biased region" description="Acidic residues" evidence="12">
    <location>
        <begin position="816"/>
        <end position="834"/>
    </location>
</feature>
<dbReference type="NCBIfam" id="NF004044">
    <property type="entry name" value="PRK05561.1"/>
    <property type="match status" value="1"/>
</dbReference>
<evidence type="ECO:0000256" key="1">
    <source>
        <dbReference type="ARBA" id="ARBA00000185"/>
    </source>
</evidence>
<feature type="short sequence motif" description="GyrA-box" evidence="9">
    <location>
        <begin position="533"/>
        <end position="539"/>
    </location>
</feature>
<dbReference type="InterPro" id="IPR005743">
    <property type="entry name" value="GyrA"/>
</dbReference>
<sequence length="857" mass="95241">MEKDKKSLEELFENTTVKKIEVEDELKKSFISYAMAVNVSRAIPDVRDGLKPVHRRILYSMGELNNFADKPYKKCARIVGEVMGKYHPHGDSSVYDALVRLAQDFSIREPLVDGHGNFGSVDGDSPAAQRYTEARLSPIAAEMLKDIDKDTVDFYPNFDETLMQPRVLPAKFPNLLVNGADGIAVGMATNIPPHNLVEVINGVQALIDNPDIDIDELIKIIPAPDYPTGGIVMGRTAVKHAYRTGRGGIVVRGRAEIVEEGNRQRIIITELPYQVNKARFIMQMADMVKNKRLEGISDIKEESDRDGMRVVVDVKKDANAQVVLNMLYKHTMLQQSSGIIFLALVGREPRILNLKEILYYYLEHQKDVLTRKTKFDLARAEERAHIVKGLVIALANIDEVIKIIKNSADKPEAMQKLMENFELSEKQANAILEMKLSRLTSLEVEKLNEELRELEATIAELKSILESPAKVLSIIRGELEEVKQKYGTPRRTEISIDMGGIDVADLIEKEEVVISMTHQGYVKRMSASEYKAQHRGGVGITAHKTKDEDFVEKVYATNSHADLLMFSNQGKVYSIKAYEVPEASRQAKGRAMINLVQLSQDEKISEIVPIPEERDLEGSLIMATKNGLIKKTKVSEYENIRKSGKIAIKLNEGDKLIGVGYVKEDAEVLIASSSGKCARFNEKDVRQVGRDSMGVKSMTLESGESVVSMAIIKPESVILTISENGYGKRTPASEFRLTSRGTKGVKAGVFNEKTGGLVGLADVEEDKDLMLIADNGVSLRTPIKDISLIGRVSQGVRVMKLRDGAKLVAFAVTEHEEQEEGEQAQDGQLEDEESIQTSEPAADENLETTSLEPTTEE</sequence>
<dbReference type="GO" id="GO:0005737">
    <property type="term" value="C:cytoplasm"/>
    <property type="evidence" value="ECO:0007669"/>
    <property type="project" value="UniProtKB-SubCell"/>
</dbReference>
<evidence type="ECO:0000313" key="15">
    <source>
        <dbReference type="Proteomes" id="UP000886861"/>
    </source>
</evidence>
<dbReference type="NCBIfam" id="NF004043">
    <property type="entry name" value="PRK05560.1"/>
    <property type="match status" value="1"/>
</dbReference>
<comment type="catalytic activity">
    <reaction evidence="1 9 10">
        <text>ATP-dependent breakage, passage and rejoining of double-stranded DNA.</text>
        <dbReference type="EC" id="5.6.2.2"/>
    </reaction>
</comment>
<evidence type="ECO:0000256" key="9">
    <source>
        <dbReference type="HAMAP-Rule" id="MF_01897"/>
    </source>
</evidence>
<comment type="subunit">
    <text evidence="8">Heterotetramer composed of ParC and ParE.</text>
</comment>
<evidence type="ECO:0000256" key="2">
    <source>
        <dbReference type="ARBA" id="ARBA00008263"/>
    </source>
</evidence>
<organism evidence="14 15">
    <name type="scientific">Candidatus Caccopulliclostridium gallistercoris</name>
    <dbReference type="NCBI Taxonomy" id="2840719"/>
    <lineage>
        <taxon>Bacteria</taxon>
        <taxon>Bacillati</taxon>
        <taxon>Bacillota</taxon>
        <taxon>Clostridia</taxon>
        <taxon>Candidatus Caccopulliclostridium</taxon>
    </lineage>
</organism>
<keyword evidence="3 9" id="KW-0547">Nucleotide-binding</keyword>
<dbReference type="PROSITE" id="PS52040">
    <property type="entry name" value="TOPO_IIA"/>
    <property type="match status" value="1"/>
</dbReference>
<evidence type="ECO:0000256" key="12">
    <source>
        <dbReference type="SAM" id="MobiDB-lite"/>
    </source>
</evidence>
<evidence type="ECO:0000256" key="3">
    <source>
        <dbReference type="ARBA" id="ARBA00022741"/>
    </source>
</evidence>
<evidence type="ECO:0000256" key="7">
    <source>
        <dbReference type="ARBA" id="ARBA00023235"/>
    </source>
</evidence>
<comment type="caution">
    <text evidence="14">The sequence shown here is derived from an EMBL/GenBank/DDBJ whole genome shotgun (WGS) entry which is preliminary data.</text>
</comment>
<accession>A0A9D1NEP0</accession>
<dbReference type="PANTHER" id="PTHR43493:SF5">
    <property type="entry name" value="DNA GYRASE SUBUNIT A, CHLOROPLASTIC_MITOCHONDRIAL"/>
    <property type="match status" value="1"/>
</dbReference>
<dbReference type="SUPFAM" id="SSF56719">
    <property type="entry name" value="Type II DNA topoisomerase"/>
    <property type="match status" value="1"/>
</dbReference>
<dbReference type="SMART" id="SM00434">
    <property type="entry name" value="TOP4c"/>
    <property type="match status" value="1"/>
</dbReference>
<reference evidence="14" key="1">
    <citation type="submission" date="2020-10" db="EMBL/GenBank/DDBJ databases">
        <authorList>
            <person name="Gilroy R."/>
        </authorList>
    </citation>
    <scope>NUCLEOTIDE SEQUENCE</scope>
    <source>
        <strain evidence="14">CHK186-9395</strain>
    </source>
</reference>
<dbReference type="HAMAP" id="MF_01897">
    <property type="entry name" value="GyrA"/>
    <property type="match status" value="1"/>
</dbReference>
<dbReference type="Gene3D" id="3.90.199.10">
    <property type="entry name" value="Topoisomerase II, domain 5"/>
    <property type="match status" value="1"/>
</dbReference>
<evidence type="ECO:0000256" key="5">
    <source>
        <dbReference type="ARBA" id="ARBA00023029"/>
    </source>
</evidence>
<dbReference type="PANTHER" id="PTHR43493">
    <property type="entry name" value="DNA GYRASE/TOPOISOMERASE SUBUNIT A"/>
    <property type="match status" value="1"/>
</dbReference>
<dbReference type="InterPro" id="IPR002205">
    <property type="entry name" value="Topo_IIA_dom_A"/>
</dbReference>
<feature type="active site" description="O-(5'-phospho-DNA)-tyrosine intermediate" evidence="9 10">
    <location>
        <position position="131"/>
    </location>
</feature>
<dbReference type="NCBIfam" id="TIGR01063">
    <property type="entry name" value="gyrA"/>
    <property type="match status" value="1"/>
</dbReference>
<dbReference type="FunFam" id="2.120.10.90:FF:000005">
    <property type="entry name" value="DNA topoisomerase 4 subunit A"/>
    <property type="match status" value="1"/>
</dbReference>
<comment type="subunit">
    <text evidence="9">Heterotetramer, composed of two GyrA and two GyrB chains. In the heterotetramer, GyrA contains the active site tyrosine that forms a transient covalent intermediate with DNA, while GyrB binds cofactors and catalyzes ATP hydrolysis.</text>
</comment>
<comment type="function">
    <text evidence="9">A type II topoisomerase that negatively supercoils closed circular double-stranded (ds) DNA in an ATP-dependent manner to modulate DNA topology and maintain chromosomes in an underwound state. Negative supercoiling favors strand separation, and DNA replication, transcription, recombination and repair, all of which involve strand separation. Also able to catalyze the interconversion of other topological isomers of dsDNA rings, including catenanes and knotted rings. Type II topoisomerases break and join 2 DNA strands simultaneously in an ATP-dependent manner.</text>
</comment>
<protein>
    <recommendedName>
        <fullName evidence="9">DNA gyrase subunit A</fullName>
        <ecNumber evidence="9">5.6.2.2</ecNumber>
    </recommendedName>
</protein>
<dbReference type="Proteomes" id="UP000886861">
    <property type="component" value="Unassembled WGS sequence"/>
</dbReference>
<dbReference type="GO" id="GO:0009330">
    <property type="term" value="C:DNA topoisomerase type II (double strand cut, ATP-hydrolyzing) complex"/>
    <property type="evidence" value="ECO:0007669"/>
    <property type="project" value="TreeGrafter"/>
</dbReference>
<evidence type="ECO:0000259" key="13">
    <source>
        <dbReference type="PROSITE" id="PS52040"/>
    </source>
</evidence>
<feature type="compositionally biased region" description="Low complexity" evidence="12">
    <location>
        <begin position="847"/>
        <end position="857"/>
    </location>
</feature>
<dbReference type="GO" id="GO:0034335">
    <property type="term" value="F:DNA negative supercoiling activity"/>
    <property type="evidence" value="ECO:0007669"/>
    <property type="project" value="UniProtKB-ARBA"/>
</dbReference>
<dbReference type="FunFam" id="3.30.1360.40:FF:000002">
    <property type="entry name" value="DNA gyrase subunit A"/>
    <property type="match status" value="1"/>
</dbReference>
<feature type="domain" description="Topo IIA-type catalytic" evidence="13">
    <location>
        <begin position="43"/>
        <end position="506"/>
    </location>
</feature>
<keyword evidence="7 9" id="KW-0413">Isomerase</keyword>
<dbReference type="GO" id="GO:0006261">
    <property type="term" value="P:DNA-templated DNA replication"/>
    <property type="evidence" value="ECO:0007669"/>
    <property type="project" value="UniProtKB-UniRule"/>
</dbReference>
<dbReference type="Pfam" id="PF03989">
    <property type="entry name" value="DNA_gyraseA_C"/>
    <property type="match status" value="6"/>
</dbReference>
<keyword evidence="6 9" id="KW-0238">DNA-binding</keyword>
<evidence type="ECO:0000256" key="10">
    <source>
        <dbReference type="PROSITE-ProRule" id="PRU01384"/>
    </source>
</evidence>
<dbReference type="InterPro" id="IPR013760">
    <property type="entry name" value="Topo_IIA-like_dom_sf"/>
</dbReference>
<dbReference type="SUPFAM" id="SSF101904">
    <property type="entry name" value="GyrA/ParC C-terminal domain-like"/>
    <property type="match status" value="1"/>
</dbReference>
<dbReference type="InterPro" id="IPR050220">
    <property type="entry name" value="Type_II_DNA_Topoisomerases"/>
</dbReference>